<sequence>MQTIPVLMLSSVLWLLWRYFRQVLLKSPLDNLPGPPAQSFLSGNLKQLIDFREGWKFLRTLTDSYPGIAKLHGPLGHRMLFVFDPVALHNIIVKDQYVYEEAAWFIRSNRMVVGPGLLGTLGAHHRKQRKLLNPVFSIAHMRRMMPIFYQVGHKLADAIEKDVGVGSVAVEIDLLSWTGRAALEMIGQAGLGYSFDPLVAEAPDDFATAIKSFAPAVAGINFWRRLLPYLPEWGSPALRRKIVESIPHEGLQKAKSIVDTIYRRSVEIYEEKKRALEEGDEKVTRQIGEGKDIMSILMRANMAASEEDKLPEHELTAQMSTFIFAGMDTTSNALAIIFSLLAEHPDVQSKLRDEILEVSNGEDLDHDTLVSLPYLDAVCRETLRLHAPVATMFREARQDIVLPLSKPVRGVDGSMISEVVVPKDTTIAVGLLAANTNRAIWGKDALEWKPERWLSPLPESVTEAKIPGVYSNLMTFLGGGRACIGFKFSQLEMKIIICLLLAKFTFAPSETPIFWNLATVRYPTAGGGTKASLPIKVGLYRA</sequence>
<evidence type="ECO:0000256" key="7">
    <source>
        <dbReference type="ARBA" id="ARBA00023004"/>
    </source>
</evidence>
<feature type="chain" id="PRO_5016787915" evidence="10">
    <location>
        <begin position="26"/>
        <end position="542"/>
    </location>
</feature>
<dbReference type="GO" id="GO:0005506">
    <property type="term" value="F:iron ion binding"/>
    <property type="evidence" value="ECO:0007669"/>
    <property type="project" value="InterPro"/>
</dbReference>
<keyword evidence="5 9" id="KW-0479">Metal-binding</keyword>
<dbReference type="STRING" id="139420.A0A371CXW9"/>
<dbReference type="GO" id="GO:0020037">
    <property type="term" value="F:heme binding"/>
    <property type="evidence" value="ECO:0007669"/>
    <property type="project" value="InterPro"/>
</dbReference>
<name>A0A371CXW9_9APHY</name>
<dbReference type="InterPro" id="IPR001128">
    <property type="entry name" value="Cyt_P450"/>
</dbReference>
<evidence type="ECO:0000313" key="11">
    <source>
        <dbReference type="EMBL" id="RDX45116.1"/>
    </source>
</evidence>
<keyword evidence="12" id="KW-1185">Reference proteome</keyword>
<comment type="similarity">
    <text evidence="3">Belongs to the cytochrome P450 family.</text>
</comment>
<dbReference type="OrthoDB" id="1470350at2759"/>
<evidence type="ECO:0000256" key="9">
    <source>
        <dbReference type="PIRSR" id="PIRSR602401-1"/>
    </source>
</evidence>
<dbReference type="InterPro" id="IPR050121">
    <property type="entry name" value="Cytochrome_P450_monoxygenase"/>
</dbReference>
<comment type="pathway">
    <text evidence="2">Secondary metabolite biosynthesis.</text>
</comment>
<dbReference type="Pfam" id="PF00067">
    <property type="entry name" value="p450"/>
    <property type="match status" value="1"/>
</dbReference>
<protein>
    <submittedName>
        <fullName evidence="11">Cytochrome P450</fullName>
    </submittedName>
</protein>
<dbReference type="SUPFAM" id="SSF48264">
    <property type="entry name" value="Cytochrome P450"/>
    <property type="match status" value="1"/>
</dbReference>
<keyword evidence="10" id="KW-0732">Signal</keyword>
<evidence type="ECO:0000313" key="12">
    <source>
        <dbReference type="Proteomes" id="UP000256964"/>
    </source>
</evidence>
<evidence type="ECO:0000256" key="8">
    <source>
        <dbReference type="ARBA" id="ARBA00023033"/>
    </source>
</evidence>
<evidence type="ECO:0000256" key="4">
    <source>
        <dbReference type="ARBA" id="ARBA00022617"/>
    </source>
</evidence>
<evidence type="ECO:0000256" key="6">
    <source>
        <dbReference type="ARBA" id="ARBA00023002"/>
    </source>
</evidence>
<dbReference type="PANTHER" id="PTHR24305:SF166">
    <property type="entry name" value="CYTOCHROME P450 12A4, MITOCHONDRIAL-RELATED"/>
    <property type="match status" value="1"/>
</dbReference>
<evidence type="ECO:0000256" key="1">
    <source>
        <dbReference type="ARBA" id="ARBA00001971"/>
    </source>
</evidence>
<keyword evidence="4 9" id="KW-0349">Heme</keyword>
<feature type="signal peptide" evidence="10">
    <location>
        <begin position="1"/>
        <end position="25"/>
    </location>
</feature>
<accession>A0A371CXW9</accession>
<dbReference type="GO" id="GO:0004497">
    <property type="term" value="F:monooxygenase activity"/>
    <property type="evidence" value="ECO:0007669"/>
    <property type="project" value="UniProtKB-KW"/>
</dbReference>
<dbReference type="Gene3D" id="1.10.630.10">
    <property type="entry name" value="Cytochrome P450"/>
    <property type="match status" value="1"/>
</dbReference>
<evidence type="ECO:0000256" key="5">
    <source>
        <dbReference type="ARBA" id="ARBA00022723"/>
    </source>
</evidence>
<feature type="binding site" description="axial binding residue" evidence="9">
    <location>
        <position position="483"/>
    </location>
    <ligand>
        <name>heme</name>
        <dbReference type="ChEBI" id="CHEBI:30413"/>
    </ligand>
    <ligandPart>
        <name>Fe</name>
        <dbReference type="ChEBI" id="CHEBI:18248"/>
    </ligandPart>
</feature>
<keyword evidence="8" id="KW-0503">Monooxygenase</keyword>
<dbReference type="InterPro" id="IPR036396">
    <property type="entry name" value="Cyt_P450_sf"/>
</dbReference>
<dbReference type="PANTHER" id="PTHR24305">
    <property type="entry name" value="CYTOCHROME P450"/>
    <property type="match status" value="1"/>
</dbReference>
<dbReference type="PRINTS" id="PR00463">
    <property type="entry name" value="EP450I"/>
</dbReference>
<dbReference type="EMBL" id="KZ857441">
    <property type="protein sequence ID" value="RDX45116.1"/>
    <property type="molecule type" value="Genomic_DNA"/>
</dbReference>
<dbReference type="GO" id="GO:0016705">
    <property type="term" value="F:oxidoreductase activity, acting on paired donors, with incorporation or reduction of molecular oxygen"/>
    <property type="evidence" value="ECO:0007669"/>
    <property type="project" value="InterPro"/>
</dbReference>
<evidence type="ECO:0000256" key="3">
    <source>
        <dbReference type="ARBA" id="ARBA00010617"/>
    </source>
</evidence>
<dbReference type="InterPro" id="IPR002401">
    <property type="entry name" value="Cyt_P450_E_grp-I"/>
</dbReference>
<evidence type="ECO:0000256" key="10">
    <source>
        <dbReference type="SAM" id="SignalP"/>
    </source>
</evidence>
<evidence type="ECO:0000256" key="2">
    <source>
        <dbReference type="ARBA" id="ARBA00005179"/>
    </source>
</evidence>
<dbReference type="AlphaFoldDB" id="A0A371CXW9"/>
<gene>
    <name evidence="11" type="ORF">OH76DRAFT_1408386</name>
</gene>
<proteinExistence type="inferred from homology"/>
<comment type="cofactor">
    <cofactor evidence="1 9">
        <name>heme</name>
        <dbReference type="ChEBI" id="CHEBI:30413"/>
    </cofactor>
</comment>
<dbReference type="Proteomes" id="UP000256964">
    <property type="component" value="Unassembled WGS sequence"/>
</dbReference>
<reference evidence="11 12" key="1">
    <citation type="journal article" date="2018" name="Biotechnol. Biofuels">
        <title>Integrative visual omics of the white-rot fungus Polyporus brumalis exposes the biotechnological potential of its oxidative enzymes for delignifying raw plant biomass.</title>
        <authorList>
            <person name="Miyauchi S."/>
            <person name="Rancon A."/>
            <person name="Drula E."/>
            <person name="Hage H."/>
            <person name="Chaduli D."/>
            <person name="Favel A."/>
            <person name="Grisel S."/>
            <person name="Henrissat B."/>
            <person name="Herpoel-Gimbert I."/>
            <person name="Ruiz-Duenas F.J."/>
            <person name="Chevret D."/>
            <person name="Hainaut M."/>
            <person name="Lin J."/>
            <person name="Wang M."/>
            <person name="Pangilinan J."/>
            <person name="Lipzen A."/>
            <person name="Lesage-Meessen L."/>
            <person name="Navarro D."/>
            <person name="Riley R."/>
            <person name="Grigoriev I.V."/>
            <person name="Zhou S."/>
            <person name="Raouche S."/>
            <person name="Rosso M.N."/>
        </authorList>
    </citation>
    <scope>NUCLEOTIDE SEQUENCE [LARGE SCALE GENOMIC DNA]</scope>
    <source>
        <strain evidence="11 12">BRFM 1820</strain>
    </source>
</reference>
<keyword evidence="7 9" id="KW-0408">Iron</keyword>
<keyword evidence="6" id="KW-0560">Oxidoreductase</keyword>
<dbReference type="PRINTS" id="PR00385">
    <property type="entry name" value="P450"/>
</dbReference>
<dbReference type="CDD" id="cd11069">
    <property type="entry name" value="CYP_FUM15-like"/>
    <property type="match status" value="1"/>
</dbReference>
<organism evidence="11 12">
    <name type="scientific">Lentinus brumalis</name>
    <dbReference type="NCBI Taxonomy" id="2498619"/>
    <lineage>
        <taxon>Eukaryota</taxon>
        <taxon>Fungi</taxon>
        <taxon>Dikarya</taxon>
        <taxon>Basidiomycota</taxon>
        <taxon>Agaricomycotina</taxon>
        <taxon>Agaricomycetes</taxon>
        <taxon>Polyporales</taxon>
        <taxon>Polyporaceae</taxon>
        <taxon>Lentinus</taxon>
    </lineage>
</organism>